<feature type="repeat" description="WD" evidence="3">
    <location>
        <begin position="943"/>
        <end position="984"/>
    </location>
</feature>
<dbReference type="Gene3D" id="2.130.10.10">
    <property type="entry name" value="YVTN repeat-like/Quinoprotein amine dehydrogenase"/>
    <property type="match status" value="5"/>
</dbReference>
<feature type="repeat" description="WD" evidence="3">
    <location>
        <begin position="1331"/>
        <end position="1364"/>
    </location>
</feature>
<evidence type="ECO:0000313" key="6">
    <source>
        <dbReference type="Proteomes" id="UP000053989"/>
    </source>
</evidence>
<keyword evidence="6" id="KW-1185">Reference proteome</keyword>
<dbReference type="Gene3D" id="3.40.50.300">
    <property type="entry name" value="P-loop containing nucleotide triphosphate hydrolases"/>
    <property type="match status" value="1"/>
</dbReference>
<dbReference type="PROSITE" id="PS50294">
    <property type="entry name" value="WD_REPEATS_REGION"/>
    <property type="match status" value="14"/>
</dbReference>
<dbReference type="PROSITE" id="PS50837">
    <property type="entry name" value="NACHT"/>
    <property type="match status" value="1"/>
</dbReference>
<feature type="repeat" description="WD" evidence="3">
    <location>
        <begin position="986"/>
        <end position="1027"/>
    </location>
</feature>
<feature type="repeat" description="WD" evidence="3">
    <location>
        <begin position="1374"/>
        <end position="1407"/>
    </location>
</feature>
<dbReference type="InterPro" id="IPR056884">
    <property type="entry name" value="NPHP3-like_N"/>
</dbReference>
<feature type="repeat" description="WD" evidence="3">
    <location>
        <begin position="1115"/>
        <end position="1156"/>
    </location>
</feature>
<dbReference type="InterPro" id="IPR036322">
    <property type="entry name" value="WD40_repeat_dom_sf"/>
</dbReference>
<dbReference type="PRINTS" id="PR00320">
    <property type="entry name" value="GPROTEINBRPT"/>
</dbReference>
<feature type="repeat" description="WD" evidence="3">
    <location>
        <begin position="1201"/>
        <end position="1242"/>
    </location>
</feature>
<dbReference type="OrthoDB" id="163438at2759"/>
<dbReference type="GO" id="GO:1990234">
    <property type="term" value="C:transferase complex"/>
    <property type="evidence" value="ECO:0007669"/>
    <property type="project" value="UniProtKB-ARBA"/>
</dbReference>
<dbReference type="EMBL" id="KN822166">
    <property type="protein sequence ID" value="KIM53903.1"/>
    <property type="molecule type" value="Genomic_DNA"/>
</dbReference>
<name>A0A0C2YWA2_9AGAM</name>
<dbReference type="Pfam" id="PF23414">
    <property type="entry name" value="Beta-prop_EML_2"/>
    <property type="match status" value="1"/>
</dbReference>
<dbReference type="InterPro" id="IPR020472">
    <property type="entry name" value="WD40_PAC1"/>
</dbReference>
<dbReference type="InterPro" id="IPR055442">
    <property type="entry name" value="Beta-prop_EML-like_2nd"/>
</dbReference>
<dbReference type="Pfam" id="PF00400">
    <property type="entry name" value="WD40"/>
    <property type="match status" value="10"/>
</dbReference>
<dbReference type="Proteomes" id="UP000053989">
    <property type="component" value="Unassembled WGS sequence"/>
</dbReference>
<feature type="repeat" description="WD" evidence="3">
    <location>
        <begin position="904"/>
        <end position="934"/>
    </location>
</feature>
<keyword evidence="1 3" id="KW-0853">WD repeat</keyword>
<dbReference type="SUPFAM" id="SSF50978">
    <property type="entry name" value="WD40 repeat-like"/>
    <property type="match status" value="2"/>
</dbReference>
<dbReference type="InterPro" id="IPR007111">
    <property type="entry name" value="NACHT_NTPase"/>
</dbReference>
<dbReference type="SMART" id="SM00320">
    <property type="entry name" value="WD40"/>
    <property type="match status" value="14"/>
</dbReference>
<feature type="repeat" description="WD" evidence="3">
    <location>
        <begin position="1288"/>
        <end position="1319"/>
    </location>
</feature>
<organism evidence="5 6">
    <name type="scientific">Scleroderma citrinum Foug A</name>
    <dbReference type="NCBI Taxonomy" id="1036808"/>
    <lineage>
        <taxon>Eukaryota</taxon>
        <taxon>Fungi</taxon>
        <taxon>Dikarya</taxon>
        <taxon>Basidiomycota</taxon>
        <taxon>Agaricomycotina</taxon>
        <taxon>Agaricomycetes</taxon>
        <taxon>Agaricomycetidae</taxon>
        <taxon>Boletales</taxon>
        <taxon>Sclerodermatineae</taxon>
        <taxon>Sclerodermataceae</taxon>
        <taxon>Scleroderma</taxon>
    </lineage>
</organism>
<dbReference type="SUPFAM" id="SSF52540">
    <property type="entry name" value="P-loop containing nucleoside triphosphate hydrolases"/>
    <property type="match status" value="1"/>
</dbReference>
<sequence>MGLFRKKRLPGLTAGNVDVPTTLKTKPSRQHLTGDEKENIDIDPIHAILEARERHSGIKHVPSGINSVVNGQASATSGVINQISGLSSAWLQPLQRFQSVVHVISNAHPYAKVALGVLDLAAQSILTQAEMDKSITALLEKICQVYEFVLQDKTLARIDSTKDTLLQIAQAVQESAQFIAGYSKTKSFWARLGKNIFLETGAMVTRCNGTLDGLMQQFRDRAIRNIHTNVHQIAEDLALQGIAYADGAGLNTTKTCLDGTRILILSEIVDWIEDCTPEAPRIFWLHGNAGKGKSAIAHTIAVQYQNMGRLGSCFCFTRTSHTERRHEKLFTTIARDLADRDVWLRQALAEALSNHHSLKGTRDVMQQWQELVLGPLSKWRPVLGNVVVVIDALDESGGERTRKHILDILSSQVMALPANIRILLTSRPLHDIHDTLRHAKHVVSRSLDDIPASTAEDDIRLYISKKLGGLGEGFRAQEFTHLAQKSDGLFEWARLACEFISMRKPGHTPIQRFRAIMSQAPERAGRTLLDEMYTAILGDTLGPTPEALTQFRSVMRQILGIREPLTIDSLNALRYRTCAGEDGVGVESILEFMASLLSGIADRSTAVRPLHASFHDYLIDPERSGEFWVDMRGIHDELSFACLRVMYDLSFNICGLETSYALNANIKDLDEKVRRNIHPHLSYACRFWASHLEEAVFEQSLAREVVHFLISERILFWMEALTLLKALGNASGALAAVAAWLEDKDGFHEGVLMARDAIKFIRTFGVAIIQSTPHLYLSALPLSPSNSDLFQHLSPVLPKVAKVINGHQMDWPIMELLLKGHTGWVTSASFSPDGRCIVSGSQDCTICVWDADTGFQVGAPIKGHTDWIRSVMVSPDGKRIVSGGADGIVCVWDMKTREPLCQPYGGHAKAVSSVAFSPDGKWLVSSSDDHTIHLQGGGITTVLRGHFDGVTSIAFSPDSKKIVSGSLDCTIQLWDIEKCKKIGSQLRNHTQPVTSVAYSPDGRWIVSGSDDNTVCVWNVQEELQVANTLKGHVKRVKSVAFSPNGKWIVSGSADHTLRVWDLKTGMQVGNPLKGHTGPVRSVSFSGDGKWIVSSSYDTTLGVWDVERALHVENHVNGHSKGITSVAISSDRKWIVSGSHDCTVQLWDAESGLQMRPVLQCHIEPVTSVVVSPDGKWIVSGLNDGMICLWDVMQRVKINSPIKGHSRGITSISFSTDGSCIASCSKDGTIHLWDVNKGMITMKKSLEGHKDWVTCVAFSPNGKHIVSGSSGHIIHVWDADTGFQKGNPLSGHTGLVHSVVFSPNGKWIASGSTDTTICIWGAAKEINLQRVLKGHTKGVTSVVFSVNSKWVISGSADCTIRVWDVVQGLQVGITLEGHTGPITSIALSSHGKWVVSGSDDCTIRLWDIGEDSISNHHICFSSEASHKLNDVQRFCGATESCNIPHKFVQLQKDGWIVGERGQLLLWIPPAARKSFYFPQNLLVIPGGGIQLDLSKMAHGNMWHQCISH</sequence>
<proteinExistence type="predicted"/>
<gene>
    <name evidence="5" type="ORF">SCLCIDRAFT_406170</name>
</gene>
<evidence type="ECO:0000256" key="3">
    <source>
        <dbReference type="PROSITE-ProRule" id="PRU00221"/>
    </source>
</evidence>
<protein>
    <recommendedName>
        <fullName evidence="4">NACHT domain-containing protein</fullName>
    </recommendedName>
</protein>
<feature type="repeat" description="WD" evidence="3">
    <location>
        <begin position="1245"/>
        <end position="1281"/>
    </location>
</feature>
<dbReference type="HOGENOM" id="CLU_000288_6_3_1"/>
<feature type="domain" description="NACHT" evidence="4">
    <location>
        <begin position="281"/>
        <end position="428"/>
    </location>
</feature>
<dbReference type="PANTHER" id="PTHR22847">
    <property type="entry name" value="WD40 REPEAT PROTEIN"/>
    <property type="match status" value="1"/>
</dbReference>
<accession>A0A0C2YWA2</accession>
<evidence type="ECO:0000256" key="1">
    <source>
        <dbReference type="ARBA" id="ARBA00022574"/>
    </source>
</evidence>
<reference evidence="5 6" key="1">
    <citation type="submission" date="2014-04" db="EMBL/GenBank/DDBJ databases">
        <authorList>
            <consortium name="DOE Joint Genome Institute"/>
            <person name="Kuo A."/>
            <person name="Kohler A."/>
            <person name="Nagy L.G."/>
            <person name="Floudas D."/>
            <person name="Copeland A."/>
            <person name="Barry K.W."/>
            <person name="Cichocki N."/>
            <person name="Veneault-Fourrey C."/>
            <person name="LaButti K."/>
            <person name="Lindquist E.A."/>
            <person name="Lipzen A."/>
            <person name="Lundell T."/>
            <person name="Morin E."/>
            <person name="Murat C."/>
            <person name="Sun H."/>
            <person name="Tunlid A."/>
            <person name="Henrissat B."/>
            <person name="Grigoriev I.V."/>
            <person name="Hibbett D.S."/>
            <person name="Martin F."/>
            <person name="Nordberg H.P."/>
            <person name="Cantor M.N."/>
            <person name="Hua S.X."/>
        </authorList>
    </citation>
    <scope>NUCLEOTIDE SEQUENCE [LARGE SCALE GENOMIC DNA]</scope>
    <source>
        <strain evidence="5 6">Foug A</strain>
    </source>
</reference>
<dbReference type="InterPro" id="IPR027417">
    <property type="entry name" value="P-loop_NTPase"/>
</dbReference>
<dbReference type="STRING" id="1036808.A0A0C2YWA2"/>
<feature type="repeat" description="WD" evidence="3">
    <location>
        <begin position="1029"/>
        <end position="1070"/>
    </location>
</feature>
<reference evidence="6" key="2">
    <citation type="submission" date="2015-01" db="EMBL/GenBank/DDBJ databases">
        <title>Evolutionary Origins and Diversification of the Mycorrhizal Mutualists.</title>
        <authorList>
            <consortium name="DOE Joint Genome Institute"/>
            <consortium name="Mycorrhizal Genomics Consortium"/>
            <person name="Kohler A."/>
            <person name="Kuo A."/>
            <person name="Nagy L.G."/>
            <person name="Floudas D."/>
            <person name="Copeland A."/>
            <person name="Barry K.W."/>
            <person name="Cichocki N."/>
            <person name="Veneault-Fourrey C."/>
            <person name="LaButti K."/>
            <person name="Lindquist E.A."/>
            <person name="Lipzen A."/>
            <person name="Lundell T."/>
            <person name="Morin E."/>
            <person name="Murat C."/>
            <person name="Riley R."/>
            <person name="Ohm R."/>
            <person name="Sun H."/>
            <person name="Tunlid A."/>
            <person name="Henrissat B."/>
            <person name="Grigoriev I.V."/>
            <person name="Hibbett D.S."/>
            <person name="Martin F."/>
        </authorList>
    </citation>
    <scope>NUCLEOTIDE SEQUENCE [LARGE SCALE GENOMIC DNA]</scope>
    <source>
        <strain evidence="6">Foug A</strain>
    </source>
</reference>
<evidence type="ECO:0000256" key="2">
    <source>
        <dbReference type="ARBA" id="ARBA00022737"/>
    </source>
</evidence>
<dbReference type="Pfam" id="PF24883">
    <property type="entry name" value="NPHP3_N"/>
    <property type="match status" value="1"/>
</dbReference>
<dbReference type="InterPro" id="IPR015943">
    <property type="entry name" value="WD40/YVTN_repeat-like_dom_sf"/>
</dbReference>
<dbReference type="InParanoid" id="A0A0C2YWA2"/>
<feature type="repeat" description="WD" evidence="3">
    <location>
        <begin position="861"/>
        <end position="902"/>
    </location>
</feature>
<dbReference type="PROSITE" id="PS50082">
    <property type="entry name" value="WD_REPEATS_2"/>
    <property type="match status" value="14"/>
</dbReference>
<dbReference type="InterPro" id="IPR001680">
    <property type="entry name" value="WD40_rpt"/>
</dbReference>
<dbReference type="InterPro" id="IPR019775">
    <property type="entry name" value="WD40_repeat_CS"/>
</dbReference>
<feature type="repeat" description="WD" evidence="3">
    <location>
        <begin position="1072"/>
        <end position="1113"/>
    </location>
</feature>
<feature type="repeat" description="WD" evidence="3">
    <location>
        <begin position="818"/>
        <end position="859"/>
    </location>
</feature>
<feature type="repeat" description="WD" evidence="3">
    <location>
        <begin position="1158"/>
        <end position="1199"/>
    </location>
</feature>
<dbReference type="CDD" id="cd00200">
    <property type="entry name" value="WD40"/>
    <property type="match status" value="2"/>
</dbReference>
<dbReference type="PROSITE" id="PS00678">
    <property type="entry name" value="WD_REPEATS_1"/>
    <property type="match status" value="11"/>
</dbReference>
<evidence type="ECO:0000313" key="5">
    <source>
        <dbReference type="EMBL" id="KIM53903.1"/>
    </source>
</evidence>
<dbReference type="PANTHER" id="PTHR22847:SF637">
    <property type="entry name" value="WD REPEAT DOMAIN 5B"/>
    <property type="match status" value="1"/>
</dbReference>
<keyword evidence="2" id="KW-0677">Repeat</keyword>
<evidence type="ECO:0000259" key="4">
    <source>
        <dbReference type="PROSITE" id="PS50837"/>
    </source>
</evidence>